<feature type="compositionally biased region" description="Basic and acidic residues" evidence="1">
    <location>
        <begin position="24"/>
        <end position="36"/>
    </location>
</feature>
<evidence type="ECO:0000313" key="3">
    <source>
        <dbReference type="Proteomes" id="UP000006591"/>
    </source>
</evidence>
<name>A0A0E0H126_ORYNI</name>
<reference evidence="2" key="1">
    <citation type="submission" date="2015-04" db="UniProtKB">
        <authorList>
            <consortium name="EnsemblPlants"/>
        </authorList>
    </citation>
    <scope>IDENTIFICATION</scope>
    <source>
        <strain evidence="2">SL10</strain>
    </source>
</reference>
<feature type="compositionally biased region" description="Basic residues" evidence="1">
    <location>
        <begin position="82"/>
        <end position="92"/>
    </location>
</feature>
<accession>A0A0E0H126</accession>
<feature type="region of interest" description="Disordered" evidence="1">
    <location>
        <begin position="24"/>
        <end position="133"/>
    </location>
</feature>
<dbReference type="Gramene" id="ONIVA04G11380.1">
    <property type="protein sequence ID" value="ONIVA04G11380.1"/>
    <property type="gene ID" value="ONIVA04G11380"/>
</dbReference>
<evidence type="ECO:0000256" key="1">
    <source>
        <dbReference type="SAM" id="MobiDB-lite"/>
    </source>
</evidence>
<feature type="compositionally biased region" description="Basic and acidic residues" evidence="1">
    <location>
        <begin position="65"/>
        <end position="81"/>
    </location>
</feature>
<feature type="compositionally biased region" description="Basic residues" evidence="1">
    <location>
        <begin position="108"/>
        <end position="127"/>
    </location>
</feature>
<organism evidence="2">
    <name type="scientific">Oryza nivara</name>
    <name type="common">Indian wild rice</name>
    <name type="synonym">Oryza sativa f. spontanea</name>
    <dbReference type="NCBI Taxonomy" id="4536"/>
    <lineage>
        <taxon>Eukaryota</taxon>
        <taxon>Viridiplantae</taxon>
        <taxon>Streptophyta</taxon>
        <taxon>Embryophyta</taxon>
        <taxon>Tracheophyta</taxon>
        <taxon>Spermatophyta</taxon>
        <taxon>Magnoliopsida</taxon>
        <taxon>Liliopsida</taxon>
        <taxon>Poales</taxon>
        <taxon>Poaceae</taxon>
        <taxon>BOP clade</taxon>
        <taxon>Oryzoideae</taxon>
        <taxon>Oryzeae</taxon>
        <taxon>Oryzinae</taxon>
        <taxon>Oryza</taxon>
    </lineage>
</organism>
<dbReference type="Proteomes" id="UP000006591">
    <property type="component" value="Chromosome 4"/>
</dbReference>
<keyword evidence="3" id="KW-1185">Reference proteome</keyword>
<dbReference type="HOGENOM" id="CLU_1910033_0_0_1"/>
<sequence length="133" mass="15301">MAPRPATACHPPSATPPCVLLALRRERGGDGRRDSRAPLAARRAPSMPPLRCRRQGGVGMPLGIGDERGGGGDEKTREKRRERWWRRRRDGRRGREEEARRSGGRKEKEKRRKKRRKKRGMKIKSVHVKKESH</sequence>
<protein>
    <submittedName>
        <fullName evidence="2">Uncharacterized protein</fullName>
    </submittedName>
</protein>
<dbReference type="EnsemblPlants" id="ONIVA04G11380.1">
    <property type="protein sequence ID" value="ONIVA04G11380.1"/>
    <property type="gene ID" value="ONIVA04G11380"/>
</dbReference>
<proteinExistence type="predicted"/>
<evidence type="ECO:0000313" key="2">
    <source>
        <dbReference type="EnsemblPlants" id="ONIVA04G11380.1"/>
    </source>
</evidence>
<dbReference type="AlphaFoldDB" id="A0A0E0H126"/>
<feature type="compositionally biased region" description="Basic and acidic residues" evidence="1">
    <location>
        <begin position="93"/>
        <end position="107"/>
    </location>
</feature>
<reference evidence="2" key="2">
    <citation type="submission" date="2018-04" db="EMBL/GenBank/DDBJ databases">
        <title>OnivRS2 (Oryza nivara Reference Sequence Version 2).</title>
        <authorList>
            <person name="Zhang J."/>
            <person name="Kudrna D."/>
            <person name="Lee S."/>
            <person name="Talag J."/>
            <person name="Rajasekar S."/>
            <person name="Welchert J."/>
            <person name="Hsing Y.-I."/>
            <person name="Wing R.A."/>
        </authorList>
    </citation>
    <scope>NUCLEOTIDE SEQUENCE [LARGE SCALE GENOMIC DNA]</scope>
    <source>
        <strain evidence="2">SL10</strain>
    </source>
</reference>